<dbReference type="Pfam" id="PF13086">
    <property type="entry name" value="AAA_11"/>
    <property type="match status" value="1"/>
</dbReference>
<dbReference type="PANTHER" id="PTHR10887:SF322">
    <property type="entry name" value="HELICASE MOV-10"/>
    <property type="match status" value="1"/>
</dbReference>
<feature type="compositionally biased region" description="Polar residues" evidence="2">
    <location>
        <begin position="384"/>
        <end position="395"/>
    </location>
</feature>
<dbReference type="Pfam" id="PF13087">
    <property type="entry name" value="AAA_12"/>
    <property type="match status" value="1"/>
</dbReference>
<dbReference type="InterPro" id="IPR047187">
    <property type="entry name" value="SF1_C_Upf1"/>
</dbReference>
<feature type="domain" description="DNA2/NAM7 helicase helicase" evidence="3">
    <location>
        <begin position="465"/>
        <end position="514"/>
    </location>
</feature>
<dbReference type="InterPro" id="IPR027417">
    <property type="entry name" value="P-loop_NTPase"/>
</dbReference>
<dbReference type="CDD" id="cd18808">
    <property type="entry name" value="SF1_C_Upf1"/>
    <property type="match status" value="1"/>
</dbReference>
<name>A0A6A6IB65_9PLEO</name>
<feature type="compositionally biased region" description="Low complexity" evidence="2">
    <location>
        <begin position="18"/>
        <end position="27"/>
    </location>
</feature>
<keyword evidence="1" id="KW-0547">Nucleotide-binding</keyword>
<evidence type="ECO:0000259" key="3">
    <source>
        <dbReference type="Pfam" id="PF13086"/>
    </source>
</evidence>
<dbReference type="AlphaFoldDB" id="A0A6A6IB65"/>
<feature type="region of interest" description="Disordered" evidence="2">
    <location>
        <begin position="1"/>
        <end position="34"/>
    </location>
</feature>
<keyword evidence="5" id="KW-0378">Hydrolase</keyword>
<feature type="compositionally biased region" description="Basic and acidic residues" evidence="2">
    <location>
        <begin position="367"/>
        <end position="377"/>
    </location>
</feature>
<dbReference type="GeneID" id="54582440"/>
<dbReference type="RefSeq" id="XP_033682818.1">
    <property type="nucleotide sequence ID" value="XM_033829110.1"/>
</dbReference>
<feature type="region of interest" description="Disordered" evidence="2">
    <location>
        <begin position="357"/>
        <end position="406"/>
    </location>
</feature>
<protein>
    <submittedName>
        <fullName evidence="5">P-loop containing nucleoside triphosphate hydrolase protein</fullName>
    </submittedName>
</protein>
<feature type="compositionally biased region" description="Polar residues" evidence="2">
    <location>
        <begin position="98"/>
        <end position="114"/>
    </location>
</feature>
<dbReference type="InterPro" id="IPR045055">
    <property type="entry name" value="DNA2/NAM7-like"/>
</dbReference>
<evidence type="ECO:0000259" key="4">
    <source>
        <dbReference type="Pfam" id="PF13087"/>
    </source>
</evidence>
<dbReference type="GO" id="GO:0035194">
    <property type="term" value="P:regulatory ncRNA-mediated post-transcriptional gene silencing"/>
    <property type="evidence" value="ECO:0007669"/>
    <property type="project" value="TreeGrafter"/>
</dbReference>
<dbReference type="GO" id="GO:0016787">
    <property type="term" value="F:hydrolase activity"/>
    <property type="evidence" value="ECO:0007669"/>
    <property type="project" value="UniProtKB-KW"/>
</dbReference>
<dbReference type="Gene3D" id="3.40.50.300">
    <property type="entry name" value="P-loop containing nucleotide triphosphate hydrolases"/>
    <property type="match status" value="2"/>
</dbReference>
<dbReference type="InterPro" id="IPR041679">
    <property type="entry name" value="DNA2/NAM7-like_C"/>
</dbReference>
<dbReference type="OrthoDB" id="6513042at2759"/>
<dbReference type="InterPro" id="IPR041677">
    <property type="entry name" value="DNA2/NAM7_AAA_11"/>
</dbReference>
<proteinExistence type="predicted"/>
<gene>
    <name evidence="5" type="ORF">BU26DRAFT_519640</name>
</gene>
<dbReference type="SUPFAM" id="SSF52540">
    <property type="entry name" value="P-loop containing nucleoside triphosphate hydrolases"/>
    <property type="match status" value="1"/>
</dbReference>
<reference evidence="5" key="1">
    <citation type="journal article" date="2020" name="Stud. Mycol.">
        <title>101 Dothideomycetes genomes: a test case for predicting lifestyles and emergence of pathogens.</title>
        <authorList>
            <person name="Haridas S."/>
            <person name="Albert R."/>
            <person name="Binder M."/>
            <person name="Bloem J."/>
            <person name="Labutti K."/>
            <person name="Salamov A."/>
            <person name="Andreopoulos B."/>
            <person name="Baker S."/>
            <person name="Barry K."/>
            <person name="Bills G."/>
            <person name="Bluhm B."/>
            <person name="Cannon C."/>
            <person name="Castanera R."/>
            <person name="Culley D."/>
            <person name="Daum C."/>
            <person name="Ezra D."/>
            <person name="Gonzalez J."/>
            <person name="Henrissat B."/>
            <person name="Kuo A."/>
            <person name="Liang C."/>
            <person name="Lipzen A."/>
            <person name="Lutzoni F."/>
            <person name="Magnuson J."/>
            <person name="Mondo S."/>
            <person name="Nolan M."/>
            <person name="Ohm R."/>
            <person name="Pangilinan J."/>
            <person name="Park H.-J."/>
            <person name="Ramirez L."/>
            <person name="Alfaro M."/>
            <person name="Sun H."/>
            <person name="Tritt A."/>
            <person name="Yoshinaga Y."/>
            <person name="Zwiers L.-H."/>
            <person name="Turgeon B."/>
            <person name="Goodwin S."/>
            <person name="Spatafora J."/>
            <person name="Crous P."/>
            <person name="Grigoriev I."/>
        </authorList>
    </citation>
    <scope>NUCLEOTIDE SEQUENCE</scope>
    <source>
        <strain evidence="5">CBS 122368</strain>
    </source>
</reference>
<keyword evidence="6" id="KW-1185">Reference proteome</keyword>
<dbReference type="GO" id="GO:0004386">
    <property type="term" value="F:helicase activity"/>
    <property type="evidence" value="ECO:0007669"/>
    <property type="project" value="InterPro"/>
</dbReference>
<dbReference type="PANTHER" id="PTHR10887">
    <property type="entry name" value="DNA2/NAM7 HELICASE FAMILY"/>
    <property type="match status" value="1"/>
</dbReference>
<evidence type="ECO:0000313" key="5">
    <source>
        <dbReference type="EMBL" id="KAF2247814.1"/>
    </source>
</evidence>
<keyword evidence="1" id="KW-0067">ATP-binding</keyword>
<dbReference type="EMBL" id="ML987196">
    <property type="protein sequence ID" value="KAF2247814.1"/>
    <property type="molecule type" value="Genomic_DNA"/>
</dbReference>
<evidence type="ECO:0000256" key="1">
    <source>
        <dbReference type="ARBA" id="ARBA00022806"/>
    </source>
</evidence>
<dbReference type="Proteomes" id="UP000800094">
    <property type="component" value="Unassembled WGS sequence"/>
</dbReference>
<accession>A0A6A6IB65</accession>
<sequence length="995" mass="110905">MQGASNRSHYPLRLEAAPSPSDSTDPPHFLPLQDFDSLPDWRAAMMSMAEGGGPTSAVSTQRHARKPSTLVAVPKIDFAKPKPTLTASAGLQIPPARSSASPATRDPSLNSSMPRLSRDVAKEYNVYAAPYIPVHLRQINRAPAHDFNTPALHQIDYSTYVTTFAGQSFRPEPLDVPAQPSRRHAARSPLPLSADWYLNYFTPLWSLEMSAKEQEHERFALYQVALQRIRFEDDEDLFALCIPGIREDSPLVEKGDTIQLRQLWVNPVGNSMALPTQNGRPGNISQPSFTGVQYNASVYNVNRTTEIVYLRAKGLPDLPGLALLALVVNVMFPLKLRVLRACWNALVFVDRALHTRRSRSTPDGPVDSDRRIQREVNHGGGDIPSTSAQQERNGNQGTGIGTEVQPTTASNNWLETILFPVEAAGKLQTELRGPPHRGYFDPDINFEQGHAVGDLVTNIYGTLPYLISGPPGTGKTKTLVEIAMQLLESEQVSHILICAPSDPAADTLALRLKQYLNPSQLLRLNGPWRTDIEVPQELMPYSYMERDMFYLPPFQNLMAFDVVVTSCRDASILVDARLTNADLWTIEKNMLSAFHPEDSAPSPPKLHWGALLIDEAAQATELDVLPGISVVCPPAAYSQEYPQPRFAMAGDENQLGPRTASRDPQFSTSLFARLFDRPLYKNHPLSRSNMKPSAGPPVLKKSMLPILYPPFTNLIRNYRSHPAILSVPSSLFYNDTLMPEAPAAHTPLQASSLWQGRRWPVLFLPHTGPDEIERDGGGWYNINEAHIACDVAQRLVYESKVPQADICIMSPFAAQVKLLRARIRSSRYGGGAGLWDINIGPLEAFQGLERRVVIICTTRTREQFLEQDSQRGLGMIYQHQKMNVALTRAKEGLFVIGNPAVLRQDKHWNAWLAFCWRNALVWDQSRVWDGSQEGFGGEKLGVLERALLAKEKQGERLLGASSTSLEQHDDAEYRAWTEGLREALEEEDGEFDEEY</sequence>
<organism evidence="5 6">
    <name type="scientific">Trematosphaeria pertusa</name>
    <dbReference type="NCBI Taxonomy" id="390896"/>
    <lineage>
        <taxon>Eukaryota</taxon>
        <taxon>Fungi</taxon>
        <taxon>Dikarya</taxon>
        <taxon>Ascomycota</taxon>
        <taxon>Pezizomycotina</taxon>
        <taxon>Dothideomycetes</taxon>
        <taxon>Pleosporomycetidae</taxon>
        <taxon>Pleosporales</taxon>
        <taxon>Massarineae</taxon>
        <taxon>Trematosphaeriaceae</taxon>
        <taxon>Trematosphaeria</taxon>
    </lineage>
</organism>
<feature type="region of interest" description="Disordered" evidence="2">
    <location>
        <begin position="86"/>
        <end position="115"/>
    </location>
</feature>
<evidence type="ECO:0000313" key="6">
    <source>
        <dbReference type="Proteomes" id="UP000800094"/>
    </source>
</evidence>
<feature type="domain" description="DNA2/NAM7 helicase-like C-terminal" evidence="4">
    <location>
        <begin position="712"/>
        <end position="899"/>
    </location>
</feature>
<evidence type="ECO:0000256" key="2">
    <source>
        <dbReference type="SAM" id="MobiDB-lite"/>
    </source>
</evidence>
<keyword evidence="1" id="KW-0347">Helicase</keyword>
<dbReference type="GO" id="GO:0005829">
    <property type="term" value="C:cytosol"/>
    <property type="evidence" value="ECO:0007669"/>
    <property type="project" value="TreeGrafter"/>
</dbReference>